<protein>
    <submittedName>
        <fullName evidence="1">Uncharacterized protein</fullName>
    </submittedName>
</protein>
<reference evidence="1 2" key="1">
    <citation type="submission" date="2016-07" db="EMBL/GenBank/DDBJ databases">
        <title>Genome analysis of Sphingobacterium siyangense T12B17.</title>
        <authorList>
            <person name="Xu D."/>
            <person name="Su Y."/>
            <person name="Zheng S."/>
        </authorList>
    </citation>
    <scope>NUCLEOTIDE SEQUENCE [LARGE SCALE GENOMIC DNA]</scope>
    <source>
        <strain evidence="1 2">T12B17</strain>
    </source>
</reference>
<comment type="caution">
    <text evidence="1">The sequence shown here is derived from an EMBL/GenBank/DDBJ whole genome shotgun (WGS) entry which is preliminary data.</text>
</comment>
<gene>
    <name evidence="1" type="ORF">BCY89_27130</name>
</gene>
<accession>A0A420G011</accession>
<organism evidence="1 2">
    <name type="scientific">Sphingobacterium siyangense</name>
    <dbReference type="NCBI Taxonomy" id="459529"/>
    <lineage>
        <taxon>Bacteria</taxon>
        <taxon>Pseudomonadati</taxon>
        <taxon>Bacteroidota</taxon>
        <taxon>Sphingobacteriia</taxon>
        <taxon>Sphingobacteriales</taxon>
        <taxon>Sphingobacteriaceae</taxon>
        <taxon>Sphingobacterium</taxon>
    </lineage>
</organism>
<evidence type="ECO:0000313" key="1">
    <source>
        <dbReference type="EMBL" id="RKF38493.1"/>
    </source>
</evidence>
<name>A0A420G011_9SPHI</name>
<evidence type="ECO:0000313" key="2">
    <source>
        <dbReference type="Proteomes" id="UP000286402"/>
    </source>
</evidence>
<proteinExistence type="predicted"/>
<keyword evidence="2" id="KW-1185">Reference proteome</keyword>
<dbReference type="Proteomes" id="UP000286402">
    <property type="component" value="Unassembled WGS sequence"/>
</dbReference>
<sequence length="59" mass="7224">MEMKEQQMAQRSNRWFCRQFPPIRWIAKSIGKNIDFQVIKWNLEMILVYLRIHQSSAIN</sequence>
<dbReference type="EMBL" id="MCAQ01000008">
    <property type="protein sequence ID" value="RKF38493.1"/>
    <property type="molecule type" value="Genomic_DNA"/>
</dbReference>
<dbReference type="AlphaFoldDB" id="A0A420G011"/>